<proteinExistence type="predicted"/>
<sequence>MGGNAFLSIGVKASRINREEYNVIVADVLQRFPKHRQLHACQELREKKDFGDIDFIVLREPREDFSSTLRQIFGKDVLINKNSHFISIIYNGIEGKNVQVDFICVDDAGTFEFSCHLLDWNDTSCILGEIISRCLKVPEGRLKLCDKALKYQLYLPHDNGRKHQEIVLSTNFYEALEVTGFKVEVYKKGFGTAEEVFAFLTDNTYFDPQVYVDFALNSHKTKQMQKRSMRTSFFEHVESLAPVRALEAFPLFEIFPDLPAKIEATKKAVGDAYERKKAITSKFNGHLVRERYSVLPEHMRARMKMIVTSKPQWEDFVFGATEEEVWKHVDELMVGVHGSGNVV</sequence>
<dbReference type="EMBL" id="HBIB01039636">
    <property type="protein sequence ID" value="CAE0263500.1"/>
    <property type="molecule type" value="Transcribed_RNA"/>
</dbReference>
<dbReference type="AlphaFoldDB" id="A0A7S3GE87"/>
<gene>
    <name evidence="1" type="ORF">PBIL07802_LOCUS25801</name>
</gene>
<evidence type="ECO:0008006" key="2">
    <source>
        <dbReference type="Google" id="ProtNLM"/>
    </source>
</evidence>
<evidence type="ECO:0000313" key="1">
    <source>
        <dbReference type="EMBL" id="CAE0263500.1"/>
    </source>
</evidence>
<protein>
    <recommendedName>
        <fullName evidence="2">Nucleotidyltransferase</fullName>
    </recommendedName>
</protein>
<organism evidence="1">
    <name type="scientific">Palpitomonas bilix</name>
    <dbReference type="NCBI Taxonomy" id="652834"/>
    <lineage>
        <taxon>Eukaryota</taxon>
        <taxon>Eukaryota incertae sedis</taxon>
    </lineage>
</organism>
<accession>A0A7S3GE87</accession>
<reference evidence="1" key="1">
    <citation type="submission" date="2021-01" db="EMBL/GenBank/DDBJ databases">
        <authorList>
            <person name="Corre E."/>
            <person name="Pelletier E."/>
            <person name="Niang G."/>
            <person name="Scheremetjew M."/>
            <person name="Finn R."/>
            <person name="Kale V."/>
            <person name="Holt S."/>
            <person name="Cochrane G."/>
            <person name="Meng A."/>
            <person name="Brown T."/>
            <person name="Cohen L."/>
        </authorList>
    </citation>
    <scope>NUCLEOTIDE SEQUENCE</scope>
    <source>
        <strain evidence="1">NIES-2562</strain>
    </source>
</reference>
<name>A0A7S3GE87_9EUKA</name>